<dbReference type="Ensembl" id="ENSHCOT00000009968.1">
    <property type="protein sequence ID" value="ENSHCOP00000018944.1"/>
    <property type="gene ID" value="ENSHCOG00000003927.1"/>
</dbReference>
<dbReference type="Pfam" id="PF00781">
    <property type="entry name" value="DAGK_cat"/>
    <property type="match status" value="1"/>
</dbReference>
<feature type="domain" description="DAGKc" evidence="1">
    <location>
        <begin position="149"/>
        <end position="216"/>
    </location>
</feature>
<dbReference type="Gene3D" id="3.40.50.10330">
    <property type="entry name" value="Probable inorganic polyphosphate/atp-NAD kinase, domain 1"/>
    <property type="match status" value="1"/>
</dbReference>
<dbReference type="GO" id="GO:0001727">
    <property type="term" value="F:lipid kinase activity"/>
    <property type="evidence" value="ECO:0007669"/>
    <property type="project" value="TreeGrafter"/>
</dbReference>
<dbReference type="PANTHER" id="PTHR12358:SF26">
    <property type="entry name" value="CERAMIDE KINASE-LIKE PROTEIN"/>
    <property type="match status" value="1"/>
</dbReference>
<keyword evidence="3" id="KW-1185">Reference proteome</keyword>
<dbReference type="GO" id="GO:0006665">
    <property type="term" value="P:sphingolipid metabolic process"/>
    <property type="evidence" value="ECO:0007669"/>
    <property type="project" value="TreeGrafter"/>
</dbReference>
<evidence type="ECO:0000313" key="3">
    <source>
        <dbReference type="Proteomes" id="UP000264820"/>
    </source>
</evidence>
<dbReference type="OMA" id="GECESKN"/>
<name>A0A3Q2YKL8_HIPCM</name>
<sequence>VGVRRKRNPLGAIDMGPPPPRLSPERVLLRGIFKVGKRSHDVLLTATRLTWSPILPESPAGQAPHRHLREACTSPPGVLMLRDVLAVKVKRRRAVGQRSGGPVLGVALFYCKRRGRRLEEDTLHLHNASSEHTHTWYNSLKEVLAGLSGRPRRIKVFINPSSHKKEAVHVYREHVAPLFKMADVHTDITVTERTGHALSVMKELKLDDFDGKLVVGTAADTPRAEERRRRSASVRAAFDLAVGFRGLRAASGVSHTGRVVFSGHVQRVDMCSLRSPGGPPRFGFCAMFGFGGRSLARAEKKRWMPPARRRDYALLKTLARLRKSDTSSKTNKQTKNAEGLFLSVGVMAIPCLSPHAPRGLISVVEVNLPHEFGVCVCVCVRVCPQVDLSFVETRAVTAVKLRARGSTGRSEDGDASFPWNLDGELLELPDEVLIG</sequence>
<dbReference type="Pfam" id="PF19280">
    <property type="entry name" value="CERK_C"/>
    <property type="match status" value="1"/>
</dbReference>
<accession>A0A3Q2YKL8</accession>
<dbReference type="AlphaFoldDB" id="A0A3Q2YKL8"/>
<dbReference type="InterPro" id="IPR016064">
    <property type="entry name" value="NAD/diacylglycerol_kinase_sf"/>
</dbReference>
<dbReference type="GeneTree" id="ENSGT00940000157578"/>
<evidence type="ECO:0000259" key="1">
    <source>
        <dbReference type="PROSITE" id="PS50146"/>
    </source>
</evidence>
<reference evidence="2" key="1">
    <citation type="submission" date="2025-08" db="UniProtKB">
        <authorList>
            <consortium name="Ensembl"/>
        </authorList>
    </citation>
    <scope>IDENTIFICATION</scope>
</reference>
<dbReference type="PANTHER" id="PTHR12358">
    <property type="entry name" value="SPHINGOSINE KINASE"/>
    <property type="match status" value="1"/>
</dbReference>
<dbReference type="STRING" id="109280.ENSHCOP00000018944"/>
<organism evidence="2 3">
    <name type="scientific">Hippocampus comes</name>
    <name type="common">Tiger tail seahorse</name>
    <dbReference type="NCBI Taxonomy" id="109280"/>
    <lineage>
        <taxon>Eukaryota</taxon>
        <taxon>Metazoa</taxon>
        <taxon>Chordata</taxon>
        <taxon>Craniata</taxon>
        <taxon>Vertebrata</taxon>
        <taxon>Euteleostomi</taxon>
        <taxon>Actinopterygii</taxon>
        <taxon>Neopterygii</taxon>
        <taxon>Teleostei</taxon>
        <taxon>Neoteleostei</taxon>
        <taxon>Acanthomorphata</taxon>
        <taxon>Syngnathiaria</taxon>
        <taxon>Syngnathiformes</taxon>
        <taxon>Syngnathoidei</taxon>
        <taxon>Syngnathidae</taxon>
        <taxon>Hippocampus</taxon>
    </lineage>
</organism>
<dbReference type="InterPro" id="IPR050187">
    <property type="entry name" value="Lipid_Phosphate_FormReg"/>
</dbReference>
<dbReference type="Proteomes" id="UP000264820">
    <property type="component" value="Unplaced"/>
</dbReference>
<reference evidence="2" key="2">
    <citation type="submission" date="2025-09" db="UniProtKB">
        <authorList>
            <consortium name="Ensembl"/>
        </authorList>
    </citation>
    <scope>IDENTIFICATION</scope>
</reference>
<dbReference type="PROSITE" id="PS50146">
    <property type="entry name" value="DAGK"/>
    <property type="match status" value="1"/>
</dbReference>
<dbReference type="SUPFAM" id="SSF111331">
    <property type="entry name" value="NAD kinase/diacylglycerol kinase-like"/>
    <property type="match status" value="1"/>
</dbReference>
<dbReference type="InterPro" id="IPR001206">
    <property type="entry name" value="Diacylglycerol_kinase_cat_dom"/>
</dbReference>
<dbReference type="InterPro" id="IPR017438">
    <property type="entry name" value="ATP-NAD_kinase_N"/>
</dbReference>
<evidence type="ECO:0000313" key="2">
    <source>
        <dbReference type="Ensembl" id="ENSHCOP00000018944.1"/>
    </source>
</evidence>
<protein>
    <recommendedName>
        <fullName evidence="1">DAGKc domain-containing protein</fullName>
    </recommendedName>
</protein>
<dbReference type="InterPro" id="IPR045363">
    <property type="entry name" value="CERK_C"/>
</dbReference>
<proteinExistence type="predicted"/>
<dbReference type="GO" id="GO:0016020">
    <property type="term" value="C:membrane"/>
    <property type="evidence" value="ECO:0007669"/>
    <property type="project" value="GOC"/>
</dbReference>